<reference evidence="3" key="1">
    <citation type="journal article" date="2017" name="Nat. Ecol. Evol.">
        <title>Genome expansion and lineage-specific genetic innovations in the forest pathogenic fungi Armillaria.</title>
        <authorList>
            <person name="Sipos G."/>
            <person name="Prasanna A.N."/>
            <person name="Walter M.C."/>
            <person name="O'Connor E."/>
            <person name="Balint B."/>
            <person name="Krizsan K."/>
            <person name="Kiss B."/>
            <person name="Hess J."/>
            <person name="Varga T."/>
            <person name="Slot J."/>
            <person name="Riley R."/>
            <person name="Boka B."/>
            <person name="Rigling D."/>
            <person name="Barry K."/>
            <person name="Lee J."/>
            <person name="Mihaltcheva S."/>
            <person name="LaButti K."/>
            <person name="Lipzen A."/>
            <person name="Waldron R."/>
            <person name="Moloney N.M."/>
            <person name="Sperisen C."/>
            <person name="Kredics L."/>
            <person name="Vagvoelgyi C."/>
            <person name="Patrignani A."/>
            <person name="Fitzpatrick D."/>
            <person name="Nagy I."/>
            <person name="Doyle S."/>
            <person name="Anderson J.B."/>
            <person name="Grigoriev I.V."/>
            <person name="Gueldener U."/>
            <person name="Muensterkoetter M."/>
            <person name="Nagy L.G."/>
        </authorList>
    </citation>
    <scope>NUCLEOTIDE SEQUENCE [LARGE SCALE GENOMIC DNA]</scope>
    <source>
        <strain evidence="3">28-4</strain>
    </source>
</reference>
<evidence type="ECO:0000313" key="3">
    <source>
        <dbReference type="Proteomes" id="UP000218334"/>
    </source>
</evidence>
<gene>
    <name evidence="2" type="ORF">ARMSODRAFT_978175</name>
</gene>
<evidence type="ECO:0000313" key="2">
    <source>
        <dbReference type="EMBL" id="PBK65725.1"/>
    </source>
</evidence>
<sequence length="626" mass="71208">MSPKTKSRKGKSRSLSDVSGADALEYLFTRWPKFTKLKGFTGSHDTRNPAHYDMHLHPQLTLKNIVYFPGVFEQLAEVVDSKIKSFLSRSVAKQLPQVDASSILRQEFVLDTLDEKQTWIVGREEMLQKSYPILQEYSALVASTLITGHDEWSNIFQFNRKPRVATTCAEADGYLSFDAASIEKLKLPEDLKRKLRLVIDKDFLFWEFKSMNAGTMGVMLAIFHLTGSEFPWCRCPMSKHCDNQFCQKKNNRFRFNVTGNKTGVDGAVLEGKSGDNDDSNTGPCFSFDLSELDCSIAPVHDTRRWKFGGMRSSKKPESDNPHSTNADGDVESNTDDETLPFTEGDYHKALKIVQQIWAEAVNIDATFIVLNCANLEYIGIRDRKLQRLYLSPLLDLRNPKPDTPGYFKIHTGLKIVALLDAIDRAERLNALPRHLELYTYKYDRSEQYEDNADEDEDYPPEVNFTPAESNLFHRLRYAHSLKITWKQNVRDLGAPGSMLMTRTPTWPAHMDIWTEEMEVFVMTKYSNSTLSYACYVNDGETAVRGIVIKLATSEDQIPHLQHEYDMYTKFPKIDGIVNHLGIVEQFGLYQHSCDDKLALVLLDGGDSVSVKFGPGRTPPNIQSAKQ</sequence>
<name>A0A2H3B4C7_9AGAR</name>
<protein>
    <submittedName>
        <fullName evidence="2">Uncharacterized protein</fullName>
    </submittedName>
</protein>
<dbReference type="Proteomes" id="UP000218334">
    <property type="component" value="Unassembled WGS sequence"/>
</dbReference>
<feature type="region of interest" description="Disordered" evidence="1">
    <location>
        <begin position="307"/>
        <end position="338"/>
    </location>
</feature>
<evidence type="ECO:0000256" key="1">
    <source>
        <dbReference type="SAM" id="MobiDB-lite"/>
    </source>
</evidence>
<dbReference type="AlphaFoldDB" id="A0A2H3B4C7"/>
<organism evidence="2 3">
    <name type="scientific">Armillaria solidipes</name>
    <dbReference type="NCBI Taxonomy" id="1076256"/>
    <lineage>
        <taxon>Eukaryota</taxon>
        <taxon>Fungi</taxon>
        <taxon>Dikarya</taxon>
        <taxon>Basidiomycota</taxon>
        <taxon>Agaricomycotina</taxon>
        <taxon>Agaricomycetes</taxon>
        <taxon>Agaricomycetidae</taxon>
        <taxon>Agaricales</taxon>
        <taxon>Marasmiineae</taxon>
        <taxon>Physalacriaceae</taxon>
        <taxon>Armillaria</taxon>
    </lineage>
</organism>
<proteinExistence type="predicted"/>
<feature type="compositionally biased region" description="Acidic residues" evidence="1">
    <location>
        <begin position="328"/>
        <end position="338"/>
    </location>
</feature>
<accession>A0A2H3B4C7</accession>
<keyword evidence="3" id="KW-1185">Reference proteome</keyword>
<dbReference type="EMBL" id="KZ293444">
    <property type="protein sequence ID" value="PBK65725.1"/>
    <property type="molecule type" value="Genomic_DNA"/>
</dbReference>